<dbReference type="Pfam" id="PF00100">
    <property type="entry name" value="Zona_pellucida"/>
    <property type="match status" value="1"/>
</dbReference>
<keyword evidence="2" id="KW-0472">Membrane</keyword>
<evidence type="ECO:0000313" key="5">
    <source>
        <dbReference type="Proteomes" id="UP000014500"/>
    </source>
</evidence>
<proteinExistence type="predicted"/>
<evidence type="ECO:0000313" key="4">
    <source>
        <dbReference type="EnsemblMetazoa" id="SMAR006758-PA"/>
    </source>
</evidence>
<dbReference type="Proteomes" id="UP000014500">
    <property type="component" value="Unassembled WGS sequence"/>
</dbReference>
<protein>
    <recommendedName>
        <fullName evidence="3">ZP domain-containing protein</fullName>
    </recommendedName>
</protein>
<reference evidence="5" key="1">
    <citation type="submission" date="2011-05" db="EMBL/GenBank/DDBJ databases">
        <authorList>
            <person name="Richards S.R."/>
            <person name="Qu J."/>
            <person name="Jiang H."/>
            <person name="Jhangiani S.N."/>
            <person name="Agravi P."/>
            <person name="Goodspeed R."/>
            <person name="Gross S."/>
            <person name="Mandapat C."/>
            <person name="Jackson L."/>
            <person name="Mathew T."/>
            <person name="Pu L."/>
            <person name="Thornton R."/>
            <person name="Saada N."/>
            <person name="Wilczek-Boney K.B."/>
            <person name="Lee S."/>
            <person name="Kovar C."/>
            <person name="Wu Y."/>
            <person name="Scherer S.E."/>
            <person name="Worley K.C."/>
            <person name="Muzny D.M."/>
            <person name="Gibbs R."/>
        </authorList>
    </citation>
    <scope>NUCLEOTIDE SEQUENCE</scope>
    <source>
        <strain evidence="5">Brora</strain>
    </source>
</reference>
<dbReference type="Pfam" id="PF25057">
    <property type="entry name" value="CUT_N"/>
    <property type="match status" value="1"/>
</dbReference>
<dbReference type="eggNOG" id="ENOG502QVGM">
    <property type="taxonomic scope" value="Eukaryota"/>
</dbReference>
<evidence type="ECO:0000256" key="1">
    <source>
        <dbReference type="SAM" id="MobiDB-lite"/>
    </source>
</evidence>
<keyword evidence="2" id="KW-1133">Transmembrane helix</keyword>
<keyword evidence="5" id="KW-1185">Reference proteome</keyword>
<reference evidence="4" key="2">
    <citation type="submission" date="2015-02" db="UniProtKB">
        <authorList>
            <consortium name="EnsemblMetazoa"/>
        </authorList>
    </citation>
    <scope>IDENTIFICATION</scope>
</reference>
<dbReference type="PANTHER" id="PTHR46560">
    <property type="entry name" value="CYPHER, ISOFORM B"/>
    <property type="match status" value="1"/>
</dbReference>
<dbReference type="PhylomeDB" id="T1IZS3"/>
<dbReference type="PANTHER" id="PTHR46560:SF1">
    <property type="entry name" value="MINIATURE"/>
    <property type="match status" value="1"/>
</dbReference>
<sequence>MTVYETGDGKIQNHCRCPFIGNIYYFYGEIIKLQLHNGSFVEYVTSFSFFFIVSVTVQAAVDIVVSEQWAPDATNRPTNLPVLKNLDVQCYKNHMSVKAEFSGPFPGTIFSKGNSAHESCVYVVANTRRQNYQFDIQYDKCGTRPDINGRLYENTIVIQYGSDLIEVWDEAKRLRCEWFNDYQKTQAANPPVLIDDLEEIQQEFVGDHVEVWMEIQEGQGPWASQVSGIVPLGSTLTLVVAINDVSNEFDMLVHSCVASDGTRQPLLLTDDKGCVMREKMFGSFQKMRVQDARATVITYAQFKAFKFPDALSVQMQCRVIICRHSCPEHCQKAGLQSRSDNGTSLPPTPQPLRQTMPGIDSASIPPPVGPRNIRIRRDSGDEFGVAVTFQAISRADLAFSPSNLDDVDVLAGHVGRDGVLCLPSVQFSLLFIFLCTITVMAIGIAAILTYRYYTRLASSKNCKNGIAGTSNGIMQVQRTKVHVNKLFIYAIVTYVFENSSQNHEYIFWVQI</sequence>
<dbReference type="EMBL" id="JH431723">
    <property type="status" value="NOT_ANNOTATED_CDS"/>
    <property type="molecule type" value="Genomic_DNA"/>
</dbReference>
<dbReference type="AlphaFoldDB" id="T1IZS3"/>
<dbReference type="STRING" id="126957.T1IZS3"/>
<dbReference type="HOGENOM" id="CLU_533815_0_0_1"/>
<feature type="compositionally biased region" description="Polar residues" evidence="1">
    <location>
        <begin position="334"/>
        <end position="345"/>
    </location>
</feature>
<accession>T1IZS3</accession>
<dbReference type="SMART" id="SM00241">
    <property type="entry name" value="ZP"/>
    <property type="match status" value="1"/>
</dbReference>
<dbReference type="InterPro" id="IPR001507">
    <property type="entry name" value="ZP_dom"/>
</dbReference>
<feature type="transmembrane region" description="Helical" evidence="2">
    <location>
        <begin position="429"/>
        <end position="453"/>
    </location>
</feature>
<keyword evidence="2" id="KW-0812">Transmembrane</keyword>
<feature type="region of interest" description="Disordered" evidence="1">
    <location>
        <begin position="333"/>
        <end position="370"/>
    </location>
</feature>
<evidence type="ECO:0000259" key="3">
    <source>
        <dbReference type="PROSITE" id="PS51034"/>
    </source>
</evidence>
<dbReference type="InterPro" id="IPR056953">
    <property type="entry name" value="CUT_N"/>
</dbReference>
<name>T1IZS3_STRMM</name>
<dbReference type="PROSITE" id="PS51034">
    <property type="entry name" value="ZP_2"/>
    <property type="match status" value="1"/>
</dbReference>
<organism evidence="4 5">
    <name type="scientific">Strigamia maritima</name>
    <name type="common">European centipede</name>
    <name type="synonym">Geophilus maritimus</name>
    <dbReference type="NCBI Taxonomy" id="126957"/>
    <lineage>
        <taxon>Eukaryota</taxon>
        <taxon>Metazoa</taxon>
        <taxon>Ecdysozoa</taxon>
        <taxon>Arthropoda</taxon>
        <taxon>Myriapoda</taxon>
        <taxon>Chilopoda</taxon>
        <taxon>Pleurostigmophora</taxon>
        <taxon>Geophilomorpha</taxon>
        <taxon>Linotaeniidae</taxon>
        <taxon>Strigamia</taxon>
    </lineage>
</organism>
<dbReference type="InterPro" id="IPR055355">
    <property type="entry name" value="ZP-C"/>
</dbReference>
<dbReference type="EnsemblMetazoa" id="SMAR006758-RA">
    <property type="protein sequence ID" value="SMAR006758-PA"/>
    <property type="gene ID" value="SMAR006758"/>
</dbReference>
<feature type="domain" description="ZP" evidence="3">
    <location>
        <begin position="89"/>
        <end position="337"/>
    </location>
</feature>
<evidence type="ECO:0000256" key="2">
    <source>
        <dbReference type="SAM" id="Phobius"/>
    </source>
</evidence>